<evidence type="ECO:0000256" key="5">
    <source>
        <dbReference type="ARBA" id="ARBA00022989"/>
    </source>
</evidence>
<evidence type="ECO:0000256" key="8">
    <source>
        <dbReference type="SAM" id="Phobius"/>
    </source>
</evidence>
<evidence type="ECO:0000259" key="10">
    <source>
        <dbReference type="Pfam" id="PF00662"/>
    </source>
</evidence>
<keyword evidence="4 7" id="KW-0812">Transmembrane</keyword>
<evidence type="ECO:0000256" key="3">
    <source>
        <dbReference type="ARBA" id="ARBA00022475"/>
    </source>
</evidence>
<accession>A0A7C2Z216</accession>
<dbReference type="PANTHER" id="PTHR42703">
    <property type="entry name" value="NADH DEHYDROGENASE"/>
    <property type="match status" value="1"/>
</dbReference>
<feature type="transmembrane region" description="Helical" evidence="8">
    <location>
        <begin position="6"/>
        <end position="22"/>
    </location>
</feature>
<dbReference type="InterPro" id="IPR001516">
    <property type="entry name" value="Proton_antipo_N"/>
</dbReference>
<reference evidence="11" key="1">
    <citation type="journal article" date="2020" name="mSystems">
        <title>Genome- and Community-Level Interaction Insights into Carbon Utilization and Element Cycling Functions of Hydrothermarchaeota in Hydrothermal Sediment.</title>
        <authorList>
            <person name="Zhou Z."/>
            <person name="Liu Y."/>
            <person name="Xu W."/>
            <person name="Pan J."/>
            <person name="Luo Z.H."/>
            <person name="Li M."/>
        </authorList>
    </citation>
    <scope>NUCLEOTIDE SEQUENCE [LARGE SCALE GENOMIC DNA]</scope>
    <source>
        <strain evidence="11">SpSt-132</strain>
    </source>
</reference>
<dbReference type="InterPro" id="IPR001750">
    <property type="entry name" value="ND/Mrp_TM"/>
</dbReference>
<sequence length="479" mass="53545">MISFDLGYLIVLPLLASIFSLISPIRVYIALAFSLLSFLLSVYSFLYTLRDNTPLYQWIGGWTPPLGIGLRLDGLSGFFLLMIGIVSLFVALYSISFFNVEYKRQGRFFWFFFFFLWAGLNAFFLSEDLFNLYVALEVLSLTAVILVALPGYKKAIKASLNYLFLSILASMFYLLGIAMLYANYGVLSMSLLSQKLSDTQEFIYALFPITIALAIKSALLPFHFWLPPAHSSTVAPASALLSSLVIKPPAYLMLRLWMEVLPKDKSLEYLSIVLSIMGALAIFIGSYYAIRQKTIKRLLAYSTVAQMGYLFIMVPLYYHGEILKEAVLQAFALQVFSHALAKASMFLSSGNAIYVAKRDELSYMPGFAHSHPFTFFALFFSGATLIGLPLSAGFVAKFLFLELSIKLGFFLHGGIMLLGSLLASLYVYPIWKECFSSHPTKFYDKPIPQLMEISAFLLGFLAFSSGMITGFLLEGIARG</sequence>
<feature type="transmembrane region" description="Helical" evidence="8">
    <location>
        <begin position="75"/>
        <end position="96"/>
    </location>
</feature>
<evidence type="ECO:0000256" key="4">
    <source>
        <dbReference type="ARBA" id="ARBA00022692"/>
    </source>
</evidence>
<evidence type="ECO:0000313" key="11">
    <source>
        <dbReference type="EMBL" id="HEW45649.1"/>
    </source>
</evidence>
<dbReference type="GO" id="GO:0008137">
    <property type="term" value="F:NADH dehydrogenase (ubiquinone) activity"/>
    <property type="evidence" value="ECO:0007669"/>
    <property type="project" value="InterPro"/>
</dbReference>
<feature type="transmembrane region" description="Helical" evidence="8">
    <location>
        <begin position="407"/>
        <end position="431"/>
    </location>
</feature>
<dbReference type="InterPro" id="IPR003918">
    <property type="entry name" value="NADH_UbQ_OxRdtase"/>
</dbReference>
<feature type="transmembrane region" description="Helical" evidence="8">
    <location>
        <begin position="27"/>
        <end position="46"/>
    </location>
</feature>
<evidence type="ECO:0000256" key="7">
    <source>
        <dbReference type="RuleBase" id="RU000320"/>
    </source>
</evidence>
<feature type="transmembrane region" description="Helical" evidence="8">
    <location>
        <begin position="373"/>
        <end position="395"/>
    </location>
</feature>
<gene>
    <name evidence="11" type="ORF">ENO47_03130</name>
</gene>
<protein>
    <recommendedName>
        <fullName evidence="12">Oxidoreductase</fullName>
    </recommendedName>
</protein>
<feature type="transmembrane region" description="Helical" evidence="8">
    <location>
        <begin position="162"/>
        <end position="182"/>
    </location>
</feature>
<evidence type="ECO:0000256" key="1">
    <source>
        <dbReference type="ARBA" id="ARBA00004651"/>
    </source>
</evidence>
<feature type="domain" description="NADH:quinone oxidoreductase/Mrp antiporter transmembrane" evidence="9">
    <location>
        <begin position="126"/>
        <end position="416"/>
    </location>
</feature>
<dbReference type="Pfam" id="PF00662">
    <property type="entry name" value="Proton_antipo_N"/>
    <property type="match status" value="1"/>
</dbReference>
<feature type="transmembrane region" description="Helical" evidence="8">
    <location>
        <begin position="269"/>
        <end position="289"/>
    </location>
</feature>
<keyword evidence="6 8" id="KW-0472">Membrane</keyword>
<dbReference type="GO" id="GO:0042773">
    <property type="term" value="P:ATP synthesis coupled electron transport"/>
    <property type="evidence" value="ECO:0007669"/>
    <property type="project" value="InterPro"/>
</dbReference>
<evidence type="ECO:0000256" key="6">
    <source>
        <dbReference type="ARBA" id="ARBA00023136"/>
    </source>
</evidence>
<dbReference type="GO" id="GO:0005886">
    <property type="term" value="C:plasma membrane"/>
    <property type="evidence" value="ECO:0007669"/>
    <property type="project" value="UniProtKB-SubCell"/>
</dbReference>
<feature type="transmembrane region" description="Helical" evidence="8">
    <location>
        <begin position="132"/>
        <end position="150"/>
    </location>
</feature>
<dbReference type="PRINTS" id="PR01437">
    <property type="entry name" value="NUOXDRDTASE4"/>
</dbReference>
<dbReference type="InterPro" id="IPR050586">
    <property type="entry name" value="CPA3_Na-H_Antiporter_D"/>
</dbReference>
<feature type="transmembrane region" description="Helical" evidence="8">
    <location>
        <begin position="108"/>
        <end position="126"/>
    </location>
</feature>
<feature type="transmembrane region" description="Helical" evidence="8">
    <location>
        <begin position="202"/>
        <end position="226"/>
    </location>
</feature>
<feature type="domain" description="NADH-Ubiquinone oxidoreductase (complex I) chain 5 N-terminal" evidence="10">
    <location>
        <begin position="66"/>
        <end position="109"/>
    </location>
</feature>
<evidence type="ECO:0008006" key="12">
    <source>
        <dbReference type="Google" id="ProtNLM"/>
    </source>
</evidence>
<comment type="similarity">
    <text evidence="2">Belongs to the CPA3 antiporters (TC 2.A.63) subunit D family.</text>
</comment>
<dbReference type="Pfam" id="PF00361">
    <property type="entry name" value="Proton_antipo_M"/>
    <property type="match status" value="1"/>
</dbReference>
<keyword evidence="5 8" id="KW-1133">Transmembrane helix</keyword>
<dbReference type="PANTHER" id="PTHR42703:SF1">
    <property type="entry name" value="NA(+)_H(+) ANTIPORTER SUBUNIT D1"/>
    <property type="match status" value="1"/>
</dbReference>
<proteinExistence type="inferred from homology"/>
<dbReference type="AlphaFoldDB" id="A0A7C2Z216"/>
<name>A0A7C2Z216_9AQUI</name>
<feature type="transmembrane region" description="Helical" evidence="8">
    <location>
        <begin position="238"/>
        <end position="257"/>
    </location>
</feature>
<feature type="transmembrane region" description="Helical" evidence="8">
    <location>
        <begin position="451"/>
        <end position="473"/>
    </location>
</feature>
<comment type="subcellular location">
    <subcellularLocation>
        <location evidence="1">Cell membrane</location>
        <topology evidence="1">Multi-pass membrane protein</topology>
    </subcellularLocation>
    <subcellularLocation>
        <location evidence="7">Membrane</location>
        <topology evidence="7">Multi-pass membrane protein</topology>
    </subcellularLocation>
</comment>
<feature type="transmembrane region" description="Helical" evidence="8">
    <location>
        <begin position="298"/>
        <end position="318"/>
    </location>
</feature>
<keyword evidence="3" id="KW-1003">Cell membrane</keyword>
<dbReference type="EMBL" id="DSFP01000031">
    <property type="protein sequence ID" value="HEW45649.1"/>
    <property type="molecule type" value="Genomic_DNA"/>
</dbReference>
<comment type="caution">
    <text evidence="11">The sequence shown here is derived from an EMBL/GenBank/DDBJ whole genome shotgun (WGS) entry which is preliminary data.</text>
</comment>
<evidence type="ECO:0000259" key="9">
    <source>
        <dbReference type="Pfam" id="PF00361"/>
    </source>
</evidence>
<evidence type="ECO:0000256" key="2">
    <source>
        <dbReference type="ARBA" id="ARBA00005346"/>
    </source>
</evidence>
<organism evidence="11">
    <name type="scientific">Hydrogenobacter sp</name>
    <dbReference type="NCBI Taxonomy" id="2152829"/>
    <lineage>
        <taxon>Bacteria</taxon>
        <taxon>Pseudomonadati</taxon>
        <taxon>Aquificota</taxon>
        <taxon>Aquificia</taxon>
        <taxon>Aquificales</taxon>
        <taxon>Aquificaceae</taxon>
        <taxon>Hydrogenobacter</taxon>
    </lineage>
</organism>